<accession>A0ABX6C1Y2</accession>
<dbReference type="SUPFAM" id="SSF82171">
    <property type="entry name" value="DPP6 N-terminal domain-like"/>
    <property type="match status" value="1"/>
</dbReference>
<feature type="signal peptide" evidence="2">
    <location>
        <begin position="1"/>
        <end position="29"/>
    </location>
</feature>
<dbReference type="EMBL" id="CP042829">
    <property type="protein sequence ID" value="QFG02829.1"/>
    <property type="molecule type" value="Genomic_DNA"/>
</dbReference>
<name>A0ABX6C1Y2_9CHLR</name>
<protein>
    <recommendedName>
        <fullName evidence="5">SH3 domain-containing protein</fullName>
    </recommendedName>
</protein>
<keyword evidence="4" id="KW-1185">Reference proteome</keyword>
<sequence>MMPTTIRGKIRAGVLAGAVTAGLAAAALAAGTRAEGPGAEGTATPTVTQSVTATPTPFIPEPTPTPWTPPPPLPRPAGPPAHDWAGFGPVDAEPVRVHTGDGDCLNLRWLPGTSQQPEPRSCAPEGTLLWLSGAAVEADGETWRYALGMGWVAARYTVPAPEAPRGFGPFRAATVLGTDDGSWTQAAEVTPDGRVQVRGGGWLPFNAAWAAVRPSPLAPSGRYIAFQDHFAGPAGGEVVDLATGGRVPLGKAMPLLWGPGDRLAVRLPDACDACPGAIGWTAPPFDRVTPIPAAVAWNLAWLPDGSGFVSWSAELGLRVVGLDGSERAIALALGSDEWPGELSVSPSGRRVLAVPFAGPVRVIDLQTGEVRRIERPQPAIVGGRCGGAPGPTSTWIDDETIAWHEEGLGRQRNGIWVVNLRTGAARVYPFMAVLEMRPAGGGLLAFTVQGYAPKEGLGPVSWLLDPGRGLAWPAAGGMFAAWR</sequence>
<evidence type="ECO:0008006" key="5">
    <source>
        <dbReference type="Google" id="ProtNLM"/>
    </source>
</evidence>
<proteinExistence type="predicted"/>
<evidence type="ECO:0000313" key="3">
    <source>
        <dbReference type="EMBL" id="QFG02829.1"/>
    </source>
</evidence>
<feature type="compositionally biased region" description="Pro residues" evidence="1">
    <location>
        <begin position="57"/>
        <end position="71"/>
    </location>
</feature>
<organism evidence="3 4">
    <name type="scientific">Tepidiforma bonchosmolovskayae</name>
    <dbReference type="NCBI Taxonomy" id="2601677"/>
    <lineage>
        <taxon>Bacteria</taxon>
        <taxon>Bacillati</taxon>
        <taxon>Chloroflexota</taxon>
        <taxon>Tepidiformia</taxon>
        <taxon>Tepidiformales</taxon>
        <taxon>Tepidiformaceae</taxon>
        <taxon>Tepidiforma</taxon>
    </lineage>
</organism>
<evidence type="ECO:0000256" key="2">
    <source>
        <dbReference type="SAM" id="SignalP"/>
    </source>
</evidence>
<keyword evidence="2" id="KW-0732">Signal</keyword>
<reference evidence="3 4" key="1">
    <citation type="submission" date="2019-10" db="EMBL/GenBank/DDBJ databases">
        <title>Thermopilla bonchosmolovskayae gen. nov., sp. nov., a moderately thermophilic Chloroflexi bacterium from a Chukotka hot spring (Arctic, Russia), representing a novel classis Thermopillaia, which include previously uncultivated lineage OLB14.</title>
        <authorList>
            <person name="Kochetkova T.V."/>
            <person name="Zayulina K.S."/>
            <person name="Zhigarkov V.S."/>
            <person name="Minaev N.V."/>
            <person name="Novikov A."/>
            <person name="Toshchakov S.V."/>
            <person name="Elcheninov A.G."/>
            <person name="Kublanov I.V."/>
        </authorList>
    </citation>
    <scope>NUCLEOTIDE SEQUENCE [LARGE SCALE GENOMIC DNA]</scope>
    <source>
        <strain evidence="3 4">3753O</strain>
    </source>
</reference>
<dbReference type="Proteomes" id="UP000326331">
    <property type="component" value="Chromosome"/>
</dbReference>
<evidence type="ECO:0000256" key="1">
    <source>
        <dbReference type="SAM" id="MobiDB-lite"/>
    </source>
</evidence>
<feature type="region of interest" description="Disordered" evidence="1">
    <location>
        <begin position="34"/>
        <end position="71"/>
    </location>
</feature>
<feature type="chain" id="PRO_5045619256" description="SH3 domain-containing protein" evidence="2">
    <location>
        <begin position="30"/>
        <end position="483"/>
    </location>
</feature>
<gene>
    <name evidence="3" type="ORF">Tbon_05845</name>
</gene>
<evidence type="ECO:0000313" key="4">
    <source>
        <dbReference type="Proteomes" id="UP000326331"/>
    </source>
</evidence>